<comment type="caution">
    <text evidence="1">The sequence shown here is derived from an EMBL/GenBank/DDBJ whole genome shotgun (WGS) entry which is preliminary data.</text>
</comment>
<protein>
    <submittedName>
        <fullName evidence="1">Uncharacterized protein</fullName>
    </submittedName>
</protein>
<keyword evidence="2" id="KW-1185">Reference proteome</keyword>
<dbReference type="EMBL" id="JANPWB010000009">
    <property type="protein sequence ID" value="KAJ1155275.1"/>
    <property type="molecule type" value="Genomic_DNA"/>
</dbReference>
<accession>A0AAV7RUU3</accession>
<proteinExistence type="predicted"/>
<name>A0AAV7RUU3_PLEWA</name>
<evidence type="ECO:0000313" key="2">
    <source>
        <dbReference type="Proteomes" id="UP001066276"/>
    </source>
</evidence>
<gene>
    <name evidence="1" type="ORF">NDU88_008008</name>
</gene>
<dbReference type="AlphaFoldDB" id="A0AAV7RUU3"/>
<organism evidence="1 2">
    <name type="scientific">Pleurodeles waltl</name>
    <name type="common">Iberian ribbed newt</name>
    <dbReference type="NCBI Taxonomy" id="8319"/>
    <lineage>
        <taxon>Eukaryota</taxon>
        <taxon>Metazoa</taxon>
        <taxon>Chordata</taxon>
        <taxon>Craniata</taxon>
        <taxon>Vertebrata</taxon>
        <taxon>Euteleostomi</taxon>
        <taxon>Amphibia</taxon>
        <taxon>Batrachia</taxon>
        <taxon>Caudata</taxon>
        <taxon>Salamandroidea</taxon>
        <taxon>Salamandridae</taxon>
        <taxon>Pleurodelinae</taxon>
        <taxon>Pleurodeles</taxon>
    </lineage>
</organism>
<reference evidence="1" key="1">
    <citation type="journal article" date="2022" name="bioRxiv">
        <title>Sequencing and chromosome-scale assembly of the giantPleurodeles waltlgenome.</title>
        <authorList>
            <person name="Brown T."/>
            <person name="Elewa A."/>
            <person name="Iarovenko S."/>
            <person name="Subramanian E."/>
            <person name="Araus A.J."/>
            <person name="Petzold A."/>
            <person name="Susuki M."/>
            <person name="Suzuki K.-i.T."/>
            <person name="Hayashi T."/>
            <person name="Toyoda A."/>
            <person name="Oliveira C."/>
            <person name="Osipova E."/>
            <person name="Leigh N.D."/>
            <person name="Simon A."/>
            <person name="Yun M.H."/>
        </authorList>
    </citation>
    <scope>NUCLEOTIDE SEQUENCE</scope>
    <source>
        <strain evidence="1">20211129_DDA</strain>
        <tissue evidence="1">Liver</tissue>
    </source>
</reference>
<sequence>MALPSGPAGPPGMENHCPNGDLRCPLEEASIPRVAGKLSLHLAASVGLAACITLPAKGGPRRVRIRRQQTIRGCLVPHGQPALYAIVAVRGARLRVAQPSLSTAGDTGAGNPILFAL</sequence>
<evidence type="ECO:0000313" key="1">
    <source>
        <dbReference type="EMBL" id="KAJ1155275.1"/>
    </source>
</evidence>
<dbReference type="Proteomes" id="UP001066276">
    <property type="component" value="Chromosome 5"/>
</dbReference>